<reference evidence="1" key="1">
    <citation type="journal article" date="2014" name="Front. Microbiol.">
        <title>High frequency of phylogenetically diverse reductive dehalogenase-homologous genes in deep subseafloor sedimentary metagenomes.</title>
        <authorList>
            <person name="Kawai M."/>
            <person name="Futagami T."/>
            <person name="Toyoda A."/>
            <person name="Takaki Y."/>
            <person name="Nishi S."/>
            <person name="Hori S."/>
            <person name="Arai W."/>
            <person name="Tsubouchi T."/>
            <person name="Morono Y."/>
            <person name="Uchiyama I."/>
            <person name="Ito T."/>
            <person name="Fujiyama A."/>
            <person name="Inagaki F."/>
            <person name="Takami H."/>
        </authorList>
    </citation>
    <scope>NUCLEOTIDE SEQUENCE</scope>
    <source>
        <strain evidence="1">Expedition CK06-06</strain>
    </source>
</reference>
<dbReference type="PANTHER" id="PTHR43293">
    <property type="entry name" value="ACETATE COA-TRANSFERASE YDIF"/>
    <property type="match status" value="1"/>
</dbReference>
<dbReference type="AlphaFoldDB" id="X0RGA6"/>
<dbReference type="SUPFAM" id="SSF100950">
    <property type="entry name" value="NagB/RpiA/CoA transferase-like"/>
    <property type="match status" value="1"/>
</dbReference>
<sequence length="159" mass="16935">MAKPAKNYTPTELLACVAAKMLEDKKSVFVGTGLPMIASMLAQRTHAPNLLIIFEAGGVGPQVPVLPISVGDSRTFYKAVAASSMHDVMSAGQAGHVDYGFLGAAMIDMYGNINTTVIGEHDNPKVRLPGSGGANDIGSFCPRTIIVMRQDKRRFVEKV</sequence>
<comment type="caution">
    <text evidence="1">The sequence shown here is derived from an EMBL/GenBank/DDBJ whole genome shotgun (WGS) entry which is preliminary data.</text>
</comment>
<feature type="non-terminal residue" evidence="1">
    <location>
        <position position="159"/>
    </location>
</feature>
<gene>
    <name evidence="1" type="ORF">S01H1_12333</name>
</gene>
<organism evidence="1">
    <name type="scientific">marine sediment metagenome</name>
    <dbReference type="NCBI Taxonomy" id="412755"/>
    <lineage>
        <taxon>unclassified sequences</taxon>
        <taxon>metagenomes</taxon>
        <taxon>ecological metagenomes</taxon>
    </lineage>
</organism>
<dbReference type="Gene3D" id="3.40.1080.10">
    <property type="entry name" value="Glutaconate Coenzyme A-transferase"/>
    <property type="match status" value="1"/>
</dbReference>
<proteinExistence type="predicted"/>
<dbReference type="InterPro" id="IPR037171">
    <property type="entry name" value="NagB/RpiA_transferase-like"/>
</dbReference>
<dbReference type="InterPro" id="IPR004165">
    <property type="entry name" value="CoA_trans_fam_I"/>
</dbReference>
<accession>X0RGA6</accession>
<evidence type="ECO:0008006" key="2">
    <source>
        <dbReference type="Google" id="ProtNLM"/>
    </source>
</evidence>
<dbReference type="GO" id="GO:0008410">
    <property type="term" value="F:CoA-transferase activity"/>
    <property type="evidence" value="ECO:0007669"/>
    <property type="project" value="InterPro"/>
</dbReference>
<dbReference type="EMBL" id="BARS01006325">
    <property type="protein sequence ID" value="GAF67808.1"/>
    <property type="molecule type" value="Genomic_DNA"/>
</dbReference>
<dbReference type="Pfam" id="PF01144">
    <property type="entry name" value="CoA_trans"/>
    <property type="match status" value="1"/>
</dbReference>
<name>X0RGA6_9ZZZZ</name>
<protein>
    <recommendedName>
        <fullName evidence="2">3-oxoacid CoA-transferase</fullName>
    </recommendedName>
</protein>
<dbReference type="PANTHER" id="PTHR43293:SF3">
    <property type="entry name" value="CHOLESTEROL RING-CLEAVING HYDROLASE IPDB SUBUNIT"/>
    <property type="match status" value="1"/>
</dbReference>
<evidence type="ECO:0000313" key="1">
    <source>
        <dbReference type="EMBL" id="GAF67808.1"/>
    </source>
</evidence>